<keyword evidence="1" id="KW-1133">Transmembrane helix</keyword>
<name>A0A0K2TY38_LEPSM</name>
<dbReference type="AlphaFoldDB" id="A0A0K2TY38"/>
<evidence type="ECO:0000313" key="2">
    <source>
        <dbReference type="EMBL" id="CDW30291.1"/>
    </source>
</evidence>
<feature type="transmembrane region" description="Helical" evidence="1">
    <location>
        <begin position="12"/>
        <end position="33"/>
    </location>
</feature>
<dbReference type="EMBL" id="HACA01012930">
    <property type="protein sequence ID" value="CDW30291.1"/>
    <property type="molecule type" value="Transcribed_RNA"/>
</dbReference>
<evidence type="ECO:0000256" key="1">
    <source>
        <dbReference type="SAM" id="Phobius"/>
    </source>
</evidence>
<organism evidence="2">
    <name type="scientific">Lepeophtheirus salmonis</name>
    <name type="common">Salmon louse</name>
    <name type="synonym">Caligus salmonis</name>
    <dbReference type="NCBI Taxonomy" id="72036"/>
    <lineage>
        <taxon>Eukaryota</taxon>
        <taxon>Metazoa</taxon>
        <taxon>Ecdysozoa</taxon>
        <taxon>Arthropoda</taxon>
        <taxon>Crustacea</taxon>
        <taxon>Multicrustacea</taxon>
        <taxon>Hexanauplia</taxon>
        <taxon>Copepoda</taxon>
        <taxon>Siphonostomatoida</taxon>
        <taxon>Caligidae</taxon>
        <taxon>Lepeophtheirus</taxon>
    </lineage>
</organism>
<feature type="non-terminal residue" evidence="2">
    <location>
        <position position="1"/>
    </location>
</feature>
<sequence length="39" mass="4734">ALFPFELLPYEYIFVFLIIRILLLTLSLDRITYDSEILR</sequence>
<accession>A0A0K2TY38</accession>
<proteinExistence type="predicted"/>
<keyword evidence="1" id="KW-0812">Transmembrane</keyword>
<protein>
    <submittedName>
        <fullName evidence="2">Uncharacterized protein</fullName>
    </submittedName>
</protein>
<keyword evidence="1" id="KW-0472">Membrane</keyword>
<reference evidence="2" key="1">
    <citation type="submission" date="2014-05" db="EMBL/GenBank/DDBJ databases">
        <authorList>
            <person name="Chronopoulou M."/>
        </authorList>
    </citation>
    <scope>NUCLEOTIDE SEQUENCE</scope>
    <source>
        <tissue evidence="2">Whole organism</tissue>
    </source>
</reference>